<dbReference type="InterPro" id="IPR006073">
    <property type="entry name" value="GTP-bd"/>
</dbReference>
<evidence type="ECO:0000256" key="11">
    <source>
        <dbReference type="ARBA" id="ARBA00023136"/>
    </source>
</evidence>
<dbReference type="CDD" id="cd04163">
    <property type="entry name" value="Era"/>
    <property type="match status" value="1"/>
</dbReference>
<evidence type="ECO:0000256" key="8">
    <source>
        <dbReference type="ARBA" id="ARBA00022741"/>
    </source>
</evidence>
<feature type="region of interest" description="G2" evidence="13">
    <location>
        <begin position="45"/>
        <end position="49"/>
    </location>
</feature>
<dbReference type="NCBIfam" id="TIGR00231">
    <property type="entry name" value="small_GTP"/>
    <property type="match status" value="1"/>
</dbReference>
<evidence type="ECO:0000256" key="7">
    <source>
        <dbReference type="ARBA" id="ARBA00022730"/>
    </source>
</evidence>
<dbReference type="InterPro" id="IPR009019">
    <property type="entry name" value="KH_sf_prok-type"/>
</dbReference>
<keyword evidence="6" id="KW-0997">Cell inner membrane</keyword>
<keyword evidence="4 12" id="KW-0963">Cytoplasm</keyword>
<protein>
    <recommendedName>
        <fullName evidence="2 12">GTPase Era</fullName>
    </recommendedName>
</protein>
<evidence type="ECO:0000256" key="10">
    <source>
        <dbReference type="ARBA" id="ARBA00023134"/>
    </source>
</evidence>
<comment type="subcellular location">
    <subcellularLocation>
        <location evidence="12">Cytoplasm</location>
    </subcellularLocation>
    <subcellularLocation>
        <location evidence="12">Cell membrane</location>
        <topology evidence="12">Peripheral membrane protein</topology>
    </subcellularLocation>
</comment>
<feature type="region of interest" description="G5" evidence="13">
    <location>
        <begin position="161"/>
        <end position="163"/>
    </location>
</feature>
<dbReference type="GO" id="GO:0005886">
    <property type="term" value="C:plasma membrane"/>
    <property type="evidence" value="ECO:0007669"/>
    <property type="project" value="UniProtKB-SubCell"/>
</dbReference>
<accession>A0A6N6VI45</accession>
<evidence type="ECO:0000256" key="14">
    <source>
        <dbReference type="RuleBase" id="RU003761"/>
    </source>
</evidence>
<dbReference type="PANTHER" id="PTHR42698:SF1">
    <property type="entry name" value="GTPASE ERA, MITOCHONDRIAL"/>
    <property type="match status" value="1"/>
</dbReference>
<evidence type="ECO:0000256" key="6">
    <source>
        <dbReference type="ARBA" id="ARBA00022519"/>
    </source>
</evidence>
<dbReference type="FunFam" id="3.40.50.300:FF:001190">
    <property type="entry name" value="GTP-binding protein ERG"/>
    <property type="match status" value="1"/>
</dbReference>
<dbReference type="Proteomes" id="UP000468901">
    <property type="component" value="Unassembled WGS sequence"/>
</dbReference>
<evidence type="ECO:0000256" key="2">
    <source>
        <dbReference type="ARBA" id="ARBA00020484"/>
    </source>
</evidence>
<dbReference type="GO" id="GO:0005829">
    <property type="term" value="C:cytosol"/>
    <property type="evidence" value="ECO:0007669"/>
    <property type="project" value="TreeGrafter"/>
</dbReference>
<dbReference type="InterPro" id="IPR004044">
    <property type="entry name" value="KH_dom_type_2"/>
</dbReference>
<dbReference type="RefSeq" id="WP_152216035.1">
    <property type="nucleotide sequence ID" value="NZ_JBAQYD010000043.1"/>
</dbReference>
<evidence type="ECO:0000256" key="9">
    <source>
        <dbReference type="ARBA" id="ARBA00022884"/>
    </source>
</evidence>
<dbReference type="InterPro" id="IPR005225">
    <property type="entry name" value="Small_GTP-bd"/>
</dbReference>
<dbReference type="GO" id="GO:0003924">
    <property type="term" value="F:GTPase activity"/>
    <property type="evidence" value="ECO:0007669"/>
    <property type="project" value="UniProtKB-UniRule"/>
</dbReference>
<evidence type="ECO:0000313" key="18">
    <source>
        <dbReference type="Proteomes" id="UP000468901"/>
    </source>
</evidence>
<keyword evidence="11 12" id="KW-0472">Membrane</keyword>
<dbReference type="FunFam" id="3.30.300.20:FF:000031">
    <property type="entry name" value="GTPase Era"/>
    <property type="match status" value="1"/>
</dbReference>
<evidence type="ECO:0000256" key="4">
    <source>
        <dbReference type="ARBA" id="ARBA00022490"/>
    </source>
</evidence>
<evidence type="ECO:0000256" key="13">
    <source>
        <dbReference type="PROSITE-ProRule" id="PRU01050"/>
    </source>
</evidence>
<dbReference type="GO" id="GO:0005525">
    <property type="term" value="F:GTP binding"/>
    <property type="evidence" value="ECO:0007669"/>
    <property type="project" value="UniProtKB-UniRule"/>
</dbReference>
<keyword evidence="9 12" id="KW-0694">RNA-binding</keyword>
<keyword evidence="10 12" id="KW-0342">GTP-binding</keyword>
<feature type="region of interest" description="G4" evidence="13">
    <location>
        <begin position="128"/>
        <end position="131"/>
    </location>
</feature>
<evidence type="ECO:0000259" key="16">
    <source>
        <dbReference type="PROSITE" id="PS51713"/>
    </source>
</evidence>
<evidence type="ECO:0000313" key="17">
    <source>
        <dbReference type="EMBL" id="KAB7740149.1"/>
    </source>
</evidence>
<dbReference type="Pfam" id="PF01926">
    <property type="entry name" value="MMR_HSR1"/>
    <property type="match status" value="1"/>
</dbReference>
<feature type="binding site" evidence="12">
    <location>
        <begin position="66"/>
        <end position="70"/>
    </location>
    <ligand>
        <name>GTP</name>
        <dbReference type="ChEBI" id="CHEBI:37565"/>
    </ligand>
</feature>
<evidence type="ECO:0000259" key="15">
    <source>
        <dbReference type="PROSITE" id="PS50823"/>
    </source>
</evidence>
<comment type="caution">
    <text evidence="17">The sequence shown here is derived from an EMBL/GenBank/DDBJ whole genome shotgun (WGS) entry which is preliminary data.</text>
</comment>
<dbReference type="InterPro" id="IPR005662">
    <property type="entry name" value="GTPase_Era-like"/>
</dbReference>
<dbReference type="PROSITE" id="PS50823">
    <property type="entry name" value="KH_TYPE_2"/>
    <property type="match status" value="1"/>
</dbReference>
<dbReference type="InterPro" id="IPR015946">
    <property type="entry name" value="KH_dom-like_a/b"/>
</dbReference>
<keyword evidence="7 12" id="KW-0699">rRNA-binding</keyword>
<evidence type="ECO:0000256" key="1">
    <source>
        <dbReference type="ARBA" id="ARBA00007921"/>
    </source>
</evidence>
<feature type="binding site" evidence="12">
    <location>
        <begin position="19"/>
        <end position="26"/>
    </location>
    <ligand>
        <name>GTP</name>
        <dbReference type="ChEBI" id="CHEBI:37565"/>
    </ligand>
</feature>
<evidence type="ECO:0000256" key="12">
    <source>
        <dbReference type="HAMAP-Rule" id="MF_00367"/>
    </source>
</evidence>
<dbReference type="EMBL" id="WESC01000007">
    <property type="protein sequence ID" value="KAB7740149.1"/>
    <property type="molecule type" value="Genomic_DNA"/>
</dbReference>
<proteinExistence type="inferred from homology"/>
<feature type="region of interest" description="G1" evidence="13">
    <location>
        <begin position="19"/>
        <end position="26"/>
    </location>
</feature>
<dbReference type="NCBIfam" id="NF000908">
    <property type="entry name" value="PRK00089.1"/>
    <property type="match status" value="1"/>
</dbReference>
<dbReference type="Pfam" id="PF07650">
    <property type="entry name" value="KH_2"/>
    <property type="match status" value="1"/>
</dbReference>
<keyword evidence="8 12" id="KW-0547">Nucleotide-binding</keyword>
<dbReference type="Gene3D" id="3.30.300.20">
    <property type="match status" value="1"/>
</dbReference>
<dbReference type="NCBIfam" id="TIGR00436">
    <property type="entry name" value="era"/>
    <property type="match status" value="1"/>
</dbReference>
<comment type="subunit">
    <text evidence="12">Monomer.</text>
</comment>
<feature type="domain" description="KH type-2" evidence="15">
    <location>
        <begin position="213"/>
        <end position="290"/>
    </location>
</feature>
<dbReference type="Gene3D" id="3.40.50.300">
    <property type="entry name" value="P-loop containing nucleotide triphosphate hydrolases"/>
    <property type="match status" value="1"/>
</dbReference>
<keyword evidence="3 12" id="KW-1003">Cell membrane</keyword>
<evidence type="ECO:0000256" key="3">
    <source>
        <dbReference type="ARBA" id="ARBA00022475"/>
    </source>
</evidence>
<sequence>MTDTAKPKETKCGFVAIIGAPNAGKSTLLNAMVGSKVAIVTHKVQTTRARIRGIAIEGDTQIVFVDTPGIFKPKRRLDRAMVEAAWGGAGDADVIILMVDTERERGEDLQRVLEGLKEQGRKAVLVLNKADVMTSEKGREKLLKLAAELNETGLFTRTFMISALTGDGVSDLKRYIADQMPKGAWHYPGDQTADVPMRSLAAEVTREKLFLRVHDELPYELTVETESWEQKKDGSIRIQQVIFVQRDSQKKIVLGAGGQTIKTVGQLARQELEEMLETKVHLFLFVKVRENWGDDRERYREMGLDYPKD</sequence>
<keyword evidence="18" id="KW-1185">Reference proteome</keyword>
<feature type="domain" description="Era-type G" evidence="16">
    <location>
        <begin position="11"/>
        <end position="182"/>
    </location>
</feature>
<dbReference type="InterPro" id="IPR027417">
    <property type="entry name" value="P-loop_NTPase"/>
</dbReference>
<comment type="similarity">
    <text evidence="1 12 13 14">Belongs to the TRAFAC class TrmE-Era-EngA-EngB-Septin-like GTPase superfamily. Era GTPase family.</text>
</comment>
<dbReference type="InterPro" id="IPR030388">
    <property type="entry name" value="G_ERA_dom"/>
</dbReference>
<feature type="region of interest" description="G3" evidence="13">
    <location>
        <begin position="66"/>
        <end position="69"/>
    </location>
</feature>
<gene>
    <name evidence="12" type="primary">era</name>
    <name evidence="17" type="ORF">F2P47_09070</name>
</gene>
<feature type="binding site" evidence="12">
    <location>
        <begin position="128"/>
        <end position="131"/>
    </location>
    <ligand>
        <name>GTP</name>
        <dbReference type="ChEBI" id="CHEBI:37565"/>
    </ligand>
</feature>
<evidence type="ECO:0000256" key="5">
    <source>
        <dbReference type="ARBA" id="ARBA00022517"/>
    </source>
</evidence>
<dbReference type="PROSITE" id="PS51713">
    <property type="entry name" value="G_ERA"/>
    <property type="match status" value="1"/>
</dbReference>
<dbReference type="GO" id="GO:0070181">
    <property type="term" value="F:small ribosomal subunit rRNA binding"/>
    <property type="evidence" value="ECO:0007669"/>
    <property type="project" value="UniProtKB-UniRule"/>
</dbReference>
<name>A0A6N6VI45_9HYPH</name>
<dbReference type="PANTHER" id="PTHR42698">
    <property type="entry name" value="GTPASE ERA"/>
    <property type="match status" value="1"/>
</dbReference>
<keyword evidence="5 12" id="KW-0690">Ribosome biogenesis</keyword>
<organism evidence="17 18">
    <name type="scientific">Parvibaculum sedimenti</name>
    <dbReference type="NCBI Taxonomy" id="2608632"/>
    <lineage>
        <taxon>Bacteria</taxon>
        <taxon>Pseudomonadati</taxon>
        <taxon>Pseudomonadota</taxon>
        <taxon>Alphaproteobacteria</taxon>
        <taxon>Hyphomicrobiales</taxon>
        <taxon>Parvibaculaceae</taxon>
        <taxon>Parvibaculum</taxon>
    </lineage>
</organism>
<dbReference type="HAMAP" id="MF_00367">
    <property type="entry name" value="GTPase_Era"/>
    <property type="match status" value="1"/>
</dbReference>
<reference evidence="17 18" key="1">
    <citation type="submission" date="2019-09" db="EMBL/GenBank/DDBJ databases">
        <title>Parvibaculum sedimenti sp. nov., isolated from sediment.</title>
        <authorList>
            <person name="Wang Y."/>
        </authorList>
    </citation>
    <scope>NUCLEOTIDE SEQUENCE [LARGE SCALE GENOMIC DNA]</scope>
    <source>
        <strain evidence="17 18">HXT-9</strain>
    </source>
</reference>
<dbReference type="GO" id="GO:0043024">
    <property type="term" value="F:ribosomal small subunit binding"/>
    <property type="evidence" value="ECO:0007669"/>
    <property type="project" value="TreeGrafter"/>
</dbReference>
<dbReference type="SUPFAM" id="SSF54814">
    <property type="entry name" value="Prokaryotic type KH domain (KH-domain type II)"/>
    <property type="match status" value="1"/>
</dbReference>
<dbReference type="SUPFAM" id="SSF52540">
    <property type="entry name" value="P-loop containing nucleoside triphosphate hydrolases"/>
    <property type="match status" value="1"/>
</dbReference>
<dbReference type="AlphaFoldDB" id="A0A6N6VI45"/>
<dbReference type="CDD" id="cd22534">
    <property type="entry name" value="KH-II_Era"/>
    <property type="match status" value="1"/>
</dbReference>
<dbReference type="GO" id="GO:0000028">
    <property type="term" value="P:ribosomal small subunit assembly"/>
    <property type="evidence" value="ECO:0007669"/>
    <property type="project" value="TreeGrafter"/>
</dbReference>
<comment type="function">
    <text evidence="12">An essential GTPase that binds both GDP and GTP, with rapid nucleotide exchange. Plays a role in 16S rRNA processing and 30S ribosomal subunit biogenesis and possibly also in cell cycle regulation and energy metabolism.</text>
</comment>